<dbReference type="GeneID" id="110423463"/>
<dbReference type="AlphaFoldDB" id="A0A6J1B2F1"/>
<evidence type="ECO:0000313" key="1">
    <source>
        <dbReference type="Proteomes" id="UP000504621"/>
    </source>
</evidence>
<proteinExistence type="predicted"/>
<dbReference type="Proteomes" id="UP000504621">
    <property type="component" value="Unplaced"/>
</dbReference>
<reference evidence="2" key="1">
    <citation type="submission" date="2025-08" db="UniProtKB">
        <authorList>
            <consortium name="RefSeq"/>
        </authorList>
    </citation>
    <scope>IDENTIFICATION</scope>
    <source>
        <tissue evidence="2">Leaf</tissue>
    </source>
</reference>
<accession>A0A6J1B2F1</accession>
<organism evidence="1 2">
    <name type="scientific">Herrania umbratica</name>
    <dbReference type="NCBI Taxonomy" id="108875"/>
    <lineage>
        <taxon>Eukaryota</taxon>
        <taxon>Viridiplantae</taxon>
        <taxon>Streptophyta</taxon>
        <taxon>Embryophyta</taxon>
        <taxon>Tracheophyta</taxon>
        <taxon>Spermatophyta</taxon>
        <taxon>Magnoliopsida</taxon>
        <taxon>eudicotyledons</taxon>
        <taxon>Gunneridae</taxon>
        <taxon>Pentapetalae</taxon>
        <taxon>rosids</taxon>
        <taxon>malvids</taxon>
        <taxon>Malvales</taxon>
        <taxon>Malvaceae</taxon>
        <taxon>Byttnerioideae</taxon>
        <taxon>Herrania</taxon>
    </lineage>
</organism>
<evidence type="ECO:0000313" key="2">
    <source>
        <dbReference type="RefSeq" id="XP_021293351.1"/>
    </source>
</evidence>
<gene>
    <name evidence="2" type="primary">LOC110423463</name>
</gene>
<protein>
    <submittedName>
        <fullName evidence="2">Uncharacterized protein LOC110423463</fullName>
    </submittedName>
</protein>
<dbReference type="RefSeq" id="XP_021293351.1">
    <property type="nucleotide sequence ID" value="XM_021437676.1"/>
</dbReference>
<sequence length="246" mass="27508">MASVYKCDNLFYYVFQPPNIAPEPHDPTPLFVQLEVTITLELDFSRHYCSIDRFTYPNAEPFFFQETIRFDLHIVKDHDWVTQILGSMLTRVGINPCSLVFDNVLGELIELGLRLSNCTSSMGCIVLPLHAELWGILVEHVDEEVSITRALAESKSEFETSGSGEGVIGLEDARVEGGDQCDQEGEESCCVKPLMQVCESGFCKDSMCLSGISVMQFQLLNVARWRGFYEGLVAMGCSRGGFRTYG</sequence>
<keyword evidence="1" id="KW-1185">Reference proteome</keyword>
<name>A0A6J1B2F1_9ROSI</name>